<evidence type="ECO:0000313" key="1">
    <source>
        <dbReference type="EMBL" id="RFU77896.1"/>
    </source>
</evidence>
<proteinExistence type="predicted"/>
<dbReference type="EMBL" id="PXOA01000245">
    <property type="protein sequence ID" value="RFU77896.1"/>
    <property type="molecule type" value="Genomic_DNA"/>
</dbReference>
<organism evidence="1 2">
    <name type="scientific">Trichoderma arundinaceum</name>
    <dbReference type="NCBI Taxonomy" id="490622"/>
    <lineage>
        <taxon>Eukaryota</taxon>
        <taxon>Fungi</taxon>
        <taxon>Dikarya</taxon>
        <taxon>Ascomycota</taxon>
        <taxon>Pezizomycotina</taxon>
        <taxon>Sordariomycetes</taxon>
        <taxon>Hypocreomycetidae</taxon>
        <taxon>Hypocreales</taxon>
        <taxon>Hypocreaceae</taxon>
        <taxon>Trichoderma</taxon>
    </lineage>
</organism>
<sequence length="589" mass="66486">MATSPGHIHLQRWCGACGDVFSCGEAFVSGNEVLHHPFGDFFTNPPSTVLHDADSIQVVGSYEYPCNSVDLDILNKSTNRFFTHRCFCPPLSASKCRSATVHADCFNLFRRSCADGIGLRRLVLAAIWRNPWRDAPTFKVSPEVDVLEMIRLAARACDLPKLMSMPPEIKCMIWQDAFDQPSQIARYQSVLSLAADSCDQDFDQQSSVSIRNVASWERGGRPVVEKEDASPFIRITIDNRGVKCIERLKQRPAFLHQRSDTELYIVETQETLADIMVQFQSGLACLNLGESEVELRPWDIPAPPPMESLPLIVPSIPRTTQFSTIDLARITGITFFISRKTGTVLGIHTHKKSAPSADAAFDRLSAQYQRQASWIYVPFPSDDRLTFFGVRWVDPNYWHLLLRFKKAGDYIVGLHSRKDLELEDSTWPVENQLSLVCSVSVLGSIRAISALQQQSGIAEPPFPRINRLKLPPAPSPAFLSSAPLEHVIFIRVFTDVDIGTCRGLLLEYENGSQRSLGECRIGLDLERTYRNPVCICIAQEPDDRRPDIKVRADCKPEHKHKSDDWKCHRMRGTLKFWFTYQQSGIEVTC</sequence>
<dbReference type="STRING" id="490622.A0A395NPD9"/>
<comment type="caution">
    <text evidence="1">The sequence shown here is derived from an EMBL/GenBank/DDBJ whole genome shotgun (WGS) entry which is preliminary data.</text>
</comment>
<keyword evidence="2" id="KW-1185">Reference proteome</keyword>
<reference evidence="1 2" key="1">
    <citation type="journal article" date="2018" name="PLoS Pathog.">
        <title>Evolution of structural diversity of trichothecenes, a family of toxins produced by plant pathogenic and entomopathogenic fungi.</title>
        <authorList>
            <person name="Proctor R.H."/>
            <person name="McCormick S.P."/>
            <person name="Kim H.S."/>
            <person name="Cardoza R.E."/>
            <person name="Stanley A.M."/>
            <person name="Lindo L."/>
            <person name="Kelly A."/>
            <person name="Brown D.W."/>
            <person name="Lee T."/>
            <person name="Vaughan M.M."/>
            <person name="Alexander N.J."/>
            <person name="Busman M."/>
            <person name="Gutierrez S."/>
        </authorList>
    </citation>
    <scope>NUCLEOTIDE SEQUENCE [LARGE SCALE GENOMIC DNA]</scope>
    <source>
        <strain evidence="1 2">IBT 40837</strain>
    </source>
</reference>
<dbReference type="AlphaFoldDB" id="A0A395NPD9"/>
<gene>
    <name evidence="1" type="ORF">TARUN_4294</name>
</gene>
<evidence type="ECO:0000313" key="2">
    <source>
        <dbReference type="Proteomes" id="UP000266272"/>
    </source>
</evidence>
<accession>A0A395NPD9</accession>
<dbReference type="Proteomes" id="UP000266272">
    <property type="component" value="Unassembled WGS sequence"/>
</dbReference>
<name>A0A395NPD9_TRIAR</name>
<protein>
    <submittedName>
        <fullName evidence="1">Uncharacterized protein</fullName>
    </submittedName>
</protein>
<dbReference type="OrthoDB" id="4763081at2759"/>